<dbReference type="GO" id="GO:0008270">
    <property type="term" value="F:zinc ion binding"/>
    <property type="evidence" value="ECO:0007669"/>
    <property type="project" value="UniProtKB-KW"/>
</dbReference>
<evidence type="ECO:0000259" key="3">
    <source>
        <dbReference type="PROSITE" id="PS50158"/>
    </source>
</evidence>
<sequence>MTGNNDTRKANTYGSSFVLEADGRCVKTTNTEADTMVVTTRMCKTLAYRKYSTDKKTPRAIPMAIEKIILNSTMYFIRIIEVTVASEGTVAEISSHDGHEGIDVIEFGDSYETTKDNTATRSASDGTEHQLRFSKHKTAQELWAAILKTFGGNEATKKTMKNLLKQQSDLDTMSLDDLYNHLKVYESKGQKKSESNSQNMAFISLAKHNSGNEEVNIASVSTASTNVSTASANIRAASISQDTAYGYQMEYGTSKHEADRYWKKTGKKITIQGTDVARFDKSKFECFNCHKMGHFAKECRAPRNQDRGMRDNYRQWSKVKEQTLKAMMEIDEVVWDWNYMVNDEENHALVAHEEAPTEFALMAKTSAKSEVFDNSLCSKAYKKNTDSLNSKIIDLDDKLYDAKNMIYHYKLGLAQVKARLAALRNQEVKYCEKIIILEFKTESRANYIESLTKELELIKKEKEGLDSKLAGFQTASKDLDSLLESQRLDKNKEGPVPTVESSPDDAQNRNPSVNATEASPSTISPKPFIKFVKAIDRSTETKTTKVETAKPTVKYAATYNKPSKSSNVRGNQRN</sequence>
<protein>
    <recommendedName>
        <fullName evidence="3">CCHC-type domain-containing protein</fullName>
    </recommendedName>
</protein>
<feature type="region of interest" description="Disordered" evidence="2">
    <location>
        <begin position="486"/>
        <end position="524"/>
    </location>
</feature>
<accession>A0A699I9G9</accession>
<reference evidence="4" key="1">
    <citation type="journal article" date="2019" name="Sci. Rep.">
        <title>Draft genome of Tanacetum cinerariifolium, the natural source of mosquito coil.</title>
        <authorList>
            <person name="Yamashiro T."/>
            <person name="Shiraishi A."/>
            <person name="Satake H."/>
            <person name="Nakayama K."/>
        </authorList>
    </citation>
    <scope>NUCLEOTIDE SEQUENCE</scope>
</reference>
<evidence type="ECO:0000256" key="2">
    <source>
        <dbReference type="SAM" id="MobiDB-lite"/>
    </source>
</evidence>
<dbReference type="SUPFAM" id="SSF57756">
    <property type="entry name" value="Retrovirus zinc finger-like domains"/>
    <property type="match status" value="1"/>
</dbReference>
<dbReference type="AlphaFoldDB" id="A0A699I9G9"/>
<name>A0A699I9G9_TANCI</name>
<proteinExistence type="predicted"/>
<keyword evidence="1" id="KW-0479">Metal-binding</keyword>
<evidence type="ECO:0000256" key="1">
    <source>
        <dbReference type="PROSITE-ProRule" id="PRU00047"/>
    </source>
</evidence>
<dbReference type="Gene3D" id="4.10.60.10">
    <property type="entry name" value="Zinc finger, CCHC-type"/>
    <property type="match status" value="1"/>
</dbReference>
<keyword evidence="1" id="KW-0863">Zinc-finger</keyword>
<evidence type="ECO:0000313" key="4">
    <source>
        <dbReference type="EMBL" id="GEZ38021.1"/>
    </source>
</evidence>
<comment type="caution">
    <text evidence="4">The sequence shown here is derived from an EMBL/GenBank/DDBJ whole genome shotgun (WGS) entry which is preliminary data.</text>
</comment>
<dbReference type="InterPro" id="IPR036875">
    <property type="entry name" value="Znf_CCHC_sf"/>
</dbReference>
<dbReference type="EMBL" id="BKCJ010271983">
    <property type="protein sequence ID" value="GEZ38021.1"/>
    <property type="molecule type" value="Genomic_DNA"/>
</dbReference>
<dbReference type="SMART" id="SM00343">
    <property type="entry name" value="ZnF_C2HC"/>
    <property type="match status" value="1"/>
</dbReference>
<feature type="compositionally biased region" description="Polar residues" evidence="2">
    <location>
        <begin position="499"/>
        <end position="524"/>
    </location>
</feature>
<keyword evidence="1" id="KW-0862">Zinc</keyword>
<dbReference type="GO" id="GO:0003676">
    <property type="term" value="F:nucleic acid binding"/>
    <property type="evidence" value="ECO:0007669"/>
    <property type="project" value="InterPro"/>
</dbReference>
<gene>
    <name evidence="4" type="ORF">Tci_509994</name>
</gene>
<organism evidence="4">
    <name type="scientific">Tanacetum cinerariifolium</name>
    <name type="common">Dalmatian daisy</name>
    <name type="synonym">Chrysanthemum cinerariifolium</name>
    <dbReference type="NCBI Taxonomy" id="118510"/>
    <lineage>
        <taxon>Eukaryota</taxon>
        <taxon>Viridiplantae</taxon>
        <taxon>Streptophyta</taxon>
        <taxon>Embryophyta</taxon>
        <taxon>Tracheophyta</taxon>
        <taxon>Spermatophyta</taxon>
        <taxon>Magnoliopsida</taxon>
        <taxon>eudicotyledons</taxon>
        <taxon>Gunneridae</taxon>
        <taxon>Pentapetalae</taxon>
        <taxon>asterids</taxon>
        <taxon>campanulids</taxon>
        <taxon>Asterales</taxon>
        <taxon>Asteraceae</taxon>
        <taxon>Asteroideae</taxon>
        <taxon>Anthemideae</taxon>
        <taxon>Anthemidinae</taxon>
        <taxon>Tanacetum</taxon>
    </lineage>
</organism>
<dbReference type="InterPro" id="IPR001878">
    <property type="entry name" value="Znf_CCHC"/>
</dbReference>
<dbReference type="PROSITE" id="PS50158">
    <property type="entry name" value="ZF_CCHC"/>
    <property type="match status" value="1"/>
</dbReference>
<feature type="domain" description="CCHC-type" evidence="3">
    <location>
        <begin position="286"/>
        <end position="300"/>
    </location>
</feature>